<dbReference type="InterPro" id="IPR050155">
    <property type="entry name" value="HAD-like_hydrolase_sf"/>
</dbReference>
<dbReference type="SFLD" id="SFLDG01129">
    <property type="entry name" value="C1.5:_HAD__Beta-PGM__Phosphata"/>
    <property type="match status" value="1"/>
</dbReference>
<dbReference type="Pfam" id="PF13419">
    <property type="entry name" value="HAD_2"/>
    <property type="match status" value="1"/>
</dbReference>
<organism evidence="1 2">
    <name type="scientific">Entomospira nematocerorum</name>
    <dbReference type="NCBI Taxonomy" id="2719987"/>
    <lineage>
        <taxon>Bacteria</taxon>
        <taxon>Pseudomonadati</taxon>
        <taxon>Spirochaetota</taxon>
        <taxon>Spirochaetia</taxon>
        <taxon>Spirochaetales</taxon>
        <taxon>Spirochaetaceae</taxon>
        <taxon>Entomospira</taxon>
    </lineage>
</organism>
<name>A0A968GDM2_9SPIO</name>
<comment type="caution">
    <text evidence="1">The sequence shown here is derived from an EMBL/GenBank/DDBJ whole genome shotgun (WGS) entry which is preliminary data.</text>
</comment>
<dbReference type="Gene3D" id="3.40.50.1000">
    <property type="entry name" value="HAD superfamily/HAD-like"/>
    <property type="match status" value="1"/>
</dbReference>
<evidence type="ECO:0000313" key="1">
    <source>
        <dbReference type="EMBL" id="NIZ47142.1"/>
    </source>
</evidence>
<dbReference type="PANTHER" id="PTHR43434">
    <property type="entry name" value="PHOSPHOGLYCOLATE PHOSPHATASE"/>
    <property type="match status" value="1"/>
</dbReference>
<dbReference type="SUPFAM" id="SSF56784">
    <property type="entry name" value="HAD-like"/>
    <property type="match status" value="1"/>
</dbReference>
<dbReference type="PANTHER" id="PTHR43434:SF20">
    <property type="entry name" value="5'-NUCLEOTIDASE"/>
    <property type="match status" value="1"/>
</dbReference>
<dbReference type="GO" id="GO:0016787">
    <property type="term" value="F:hydrolase activity"/>
    <property type="evidence" value="ECO:0007669"/>
    <property type="project" value="UniProtKB-KW"/>
</dbReference>
<dbReference type="InterPro" id="IPR023214">
    <property type="entry name" value="HAD_sf"/>
</dbReference>
<dbReference type="Proteomes" id="UP000752013">
    <property type="component" value="Unassembled WGS sequence"/>
</dbReference>
<dbReference type="GO" id="GO:0005829">
    <property type="term" value="C:cytosol"/>
    <property type="evidence" value="ECO:0007669"/>
    <property type="project" value="TreeGrafter"/>
</dbReference>
<accession>A0A968GDM2</accession>
<reference evidence="1" key="1">
    <citation type="submission" date="2020-03" db="EMBL/GenBank/DDBJ databases">
        <title>Spirochaetal bacteria isolated from arthropods constitute a novel genus Entomospira genus novum within the order Spirochaetales.</title>
        <authorList>
            <person name="Grana-Miraglia L."/>
            <person name="Sikutova S."/>
            <person name="Fingerle V."/>
            <person name="Sing A."/>
            <person name="Castillo-Ramirez S."/>
            <person name="Margos G."/>
            <person name="Rudolf I."/>
        </authorList>
    </citation>
    <scope>NUCLEOTIDE SEQUENCE</scope>
    <source>
        <strain evidence="1">BR208</strain>
    </source>
</reference>
<dbReference type="EMBL" id="JAATLK010000001">
    <property type="protein sequence ID" value="NIZ47142.1"/>
    <property type="molecule type" value="Genomic_DNA"/>
</dbReference>
<dbReference type="GO" id="GO:0004713">
    <property type="term" value="F:protein tyrosine kinase activity"/>
    <property type="evidence" value="ECO:0007669"/>
    <property type="project" value="TreeGrafter"/>
</dbReference>
<evidence type="ECO:0000313" key="2">
    <source>
        <dbReference type="Proteomes" id="UP000752013"/>
    </source>
</evidence>
<dbReference type="SFLD" id="SFLDS00003">
    <property type="entry name" value="Haloacid_Dehalogenase"/>
    <property type="match status" value="1"/>
</dbReference>
<dbReference type="AlphaFoldDB" id="A0A968GDM2"/>
<protein>
    <submittedName>
        <fullName evidence="1">HAD hydrolase-like protein</fullName>
    </submittedName>
</protein>
<dbReference type="InterPro" id="IPR023198">
    <property type="entry name" value="PGP-like_dom2"/>
</dbReference>
<keyword evidence="2" id="KW-1185">Reference proteome</keyword>
<keyword evidence="1" id="KW-0378">Hydrolase</keyword>
<gene>
    <name evidence="1" type="ORF">HCT46_04330</name>
</gene>
<sequence length="211" mass="24224">MSRWDLIIYDFDGTLYDTRPGLERVLHQTLQTFGFDPEQYVLKDFIGPPMEWSLEHTVGASTSMISEMLDYFRPRYQDAALEHLVFFDGALALLEELQTKKIKQAVASLKFFPLLSRIIEEMHISGRFEVIVGHEPQQPRTKTELIMHVLETVPAKNPIMIGDRYFDLVGAKNVGIPFVGVDYGYARDADELAESTYRVQDIHALRSLLLE</sequence>
<proteinExistence type="predicted"/>
<dbReference type="InterPro" id="IPR041492">
    <property type="entry name" value="HAD_2"/>
</dbReference>
<dbReference type="Gene3D" id="1.10.150.240">
    <property type="entry name" value="Putative phosphatase, domain 2"/>
    <property type="match status" value="1"/>
</dbReference>
<dbReference type="RefSeq" id="WP_167703564.1">
    <property type="nucleotide sequence ID" value="NZ_CP118168.1"/>
</dbReference>
<dbReference type="InterPro" id="IPR036412">
    <property type="entry name" value="HAD-like_sf"/>
</dbReference>